<feature type="transmembrane region" description="Helical" evidence="8">
    <location>
        <begin position="448"/>
        <end position="470"/>
    </location>
</feature>
<feature type="transmembrane region" description="Helical" evidence="8">
    <location>
        <begin position="838"/>
        <end position="859"/>
    </location>
</feature>
<name>A0A484FBS4_COLOR</name>
<feature type="transmembrane region" description="Helical" evidence="8">
    <location>
        <begin position="668"/>
        <end position="690"/>
    </location>
</feature>
<feature type="transmembrane region" description="Helical" evidence="8">
    <location>
        <begin position="806"/>
        <end position="826"/>
    </location>
</feature>
<feature type="transmembrane region" description="Helical" evidence="8">
    <location>
        <begin position="199"/>
        <end position="218"/>
    </location>
</feature>
<dbReference type="InterPro" id="IPR011701">
    <property type="entry name" value="MFS"/>
</dbReference>
<dbReference type="PROSITE" id="PS00216">
    <property type="entry name" value="SUGAR_TRANSPORT_1"/>
    <property type="match status" value="1"/>
</dbReference>
<feature type="transmembrane region" description="Helical" evidence="8">
    <location>
        <begin position="381"/>
        <end position="399"/>
    </location>
</feature>
<dbReference type="FunFam" id="1.20.1250.20:FF:000013">
    <property type="entry name" value="MFS general substrate transporter"/>
    <property type="match status" value="1"/>
</dbReference>
<evidence type="ECO:0000256" key="8">
    <source>
        <dbReference type="SAM" id="Phobius"/>
    </source>
</evidence>
<dbReference type="InterPro" id="IPR003663">
    <property type="entry name" value="Sugar/inositol_transpt"/>
</dbReference>
<dbReference type="PROSITE" id="PS50850">
    <property type="entry name" value="MFS"/>
    <property type="match status" value="1"/>
</dbReference>
<dbReference type="PANTHER" id="PTHR43791">
    <property type="entry name" value="PERMEASE-RELATED"/>
    <property type="match status" value="1"/>
</dbReference>
<evidence type="ECO:0000256" key="6">
    <source>
        <dbReference type="ARBA" id="ARBA00023136"/>
    </source>
</evidence>
<feature type="transmembrane region" description="Helical" evidence="8">
    <location>
        <begin position="898"/>
        <end position="918"/>
    </location>
</feature>
<feature type="transmembrane region" description="Helical" evidence="8">
    <location>
        <begin position="140"/>
        <end position="159"/>
    </location>
</feature>
<dbReference type="GO" id="GO:0016020">
    <property type="term" value="C:membrane"/>
    <property type="evidence" value="ECO:0007669"/>
    <property type="project" value="UniProtKB-SubCell"/>
</dbReference>
<evidence type="ECO:0000256" key="3">
    <source>
        <dbReference type="ARBA" id="ARBA00022448"/>
    </source>
</evidence>
<feature type="transmembrane region" description="Helical" evidence="8">
    <location>
        <begin position="238"/>
        <end position="259"/>
    </location>
</feature>
<evidence type="ECO:0000259" key="9">
    <source>
        <dbReference type="PROSITE" id="PS50850"/>
    </source>
</evidence>
<feature type="transmembrane region" description="Helical" evidence="8">
    <location>
        <begin position="865"/>
        <end position="886"/>
    </location>
</feature>
<dbReference type="Pfam" id="PF00083">
    <property type="entry name" value="Sugar_tr"/>
    <property type="match status" value="1"/>
</dbReference>
<dbReference type="AlphaFoldDB" id="A0A484FBS4"/>
<accession>A0A484FBS4</accession>
<feature type="transmembrane region" description="Helical" evidence="8">
    <location>
        <begin position="354"/>
        <end position="374"/>
    </location>
</feature>
<dbReference type="OrthoDB" id="2985014at2759"/>
<dbReference type="NCBIfam" id="TIGR00879">
    <property type="entry name" value="SP"/>
    <property type="match status" value="1"/>
</dbReference>
<dbReference type="FunFam" id="1.20.1250.20:FF:000078">
    <property type="entry name" value="MFS maltose transporter, putative"/>
    <property type="match status" value="1"/>
</dbReference>
<dbReference type="FunFam" id="1.20.1250.20:FF:000057">
    <property type="entry name" value="MFS general substrate transporter"/>
    <property type="match status" value="1"/>
</dbReference>
<evidence type="ECO:0000256" key="7">
    <source>
        <dbReference type="SAM" id="MobiDB-lite"/>
    </source>
</evidence>
<feature type="domain" description="Major facilitator superfamily (MFS) profile" evidence="9">
    <location>
        <begin position="65"/>
        <end position="728"/>
    </location>
</feature>
<dbReference type="InterPro" id="IPR036259">
    <property type="entry name" value="MFS_trans_sf"/>
</dbReference>
<dbReference type="InterPro" id="IPR005828">
    <property type="entry name" value="MFS_sugar_transport-like"/>
</dbReference>
<feature type="transmembrane region" description="Helical" evidence="8">
    <location>
        <begin position="165"/>
        <end position="187"/>
    </location>
</feature>
<keyword evidence="4 8" id="KW-0812">Transmembrane</keyword>
<evidence type="ECO:0000256" key="2">
    <source>
        <dbReference type="ARBA" id="ARBA00010992"/>
    </source>
</evidence>
<comment type="caution">
    <text evidence="10">The sequence shown here is derived from an EMBL/GenBank/DDBJ whole genome shotgun (WGS) entry which is preliminary data.</text>
</comment>
<dbReference type="EMBL" id="AMCV02000040">
    <property type="protein sequence ID" value="TDZ15398.1"/>
    <property type="molecule type" value="Genomic_DNA"/>
</dbReference>
<feature type="transmembrane region" description="Helical" evidence="8">
    <location>
        <begin position="930"/>
        <end position="950"/>
    </location>
</feature>
<evidence type="ECO:0000256" key="1">
    <source>
        <dbReference type="ARBA" id="ARBA00004141"/>
    </source>
</evidence>
<keyword evidence="5 8" id="KW-1133">Transmembrane helix</keyword>
<feature type="transmembrane region" description="Helical" evidence="8">
    <location>
        <begin position="774"/>
        <end position="794"/>
    </location>
</feature>
<proteinExistence type="inferred from homology"/>
<reference evidence="11" key="2">
    <citation type="journal article" date="2019" name="Mol. Plant Microbe Interact.">
        <title>Genome sequence resources for four phytopathogenic fungi from the Colletotrichum orbiculare species complex.</title>
        <authorList>
            <person name="Gan P."/>
            <person name="Tsushima A."/>
            <person name="Narusaka M."/>
            <person name="Narusaka Y."/>
            <person name="Takano Y."/>
            <person name="Kubo Y."/>
            <person name="Shirasu K."/>
        </authorList>
    </citation>
    <scope>GENOME REANNOTATION</scope>
    <source>
        <strain evidence="11">104-T / ATCC 96160 / CBS 514.97 / LARS 414 / MAFF 240422</strain>
    </source>
</reference>
<comment type="subcellular location">
    <subcellularLocation>
        <location evidence="1">Membrane</location>
        <topology evidence="1">Multi-pass membrane protein</topology>
    </subcellularLocation>
</comment>
<comment type="similarity">
    <text evidence="2">Belongs to the major facilitator superfamily. Sugar transporter (TC 2.A.1.1) family.</text>
</comment>
<dbReference type="Gene3D" id="1.20.1250.20">
    <property type="entry name" value="MFS general substrate transporter like domains"/>
    <property type="match status" value="2"/>
</dbReference>
<reference evidence="11" key="1">
    <citation type="journal article" date="2013" name="New Phytol.">
        <title>Comparative genomic and transcriptomic analyses reveal the hemibiotrophic stage shift of Colletotrichum fungi.</title>
        <authorList>
            <person name="Gan P."/>
            <person name="Ikeda K."/>
            <person name="Irieda H."/>
            <person name="Narusaka M."/>
            <person name="O'Connell R.J."/>
            <person name="Narusaka Y."/>
            <person name="Takano Y."/>
            <person name="Kubo Y."/>
            <person name="Shirasu K."/>
        </authorList>
    </citation>
    <scope>NUCLEOTIDE SEQUENCE [LARGE SCALE GENOMIC DNA]</scope>
    <source>
        <strain evidence="11">104-T / ATCC 96160 / CBS 514.97 / LARS 414 / MAFF 240422</strain>
    </source>
</reference>
<dbReference type="GO" id="GO:0022857">
    <property type="term" value="F:transmembrane transporter activity"/>
    <property type="evidence" value="ECO:0007669"/>
    <property type="project" value="InterPro"/>
</dbReference>
<dbReference type="InterPro" id="IPR020846">
    <property type="entry name" value="MFS_dom"/>
</dbReference>
<feature type="transmembrane region" description="Helical" evidence="8">
    <location>
        <begin position="633"/>
        <end position="656"/>
    </location>
</feature>
<feature type="transmembrane region" description="Helical" evidence="8">
    <location>
        <begin position="608"/>
        <end position="627"/>
    </location>
</feature>
<dbReference type="SUPFAM" id="SSF103473">
    <property type="entry name" value="MFS general substrate transporter"/>
    <property type="match status" value="2"/>
</dbReference>
<feature type="transmembrane region" description="Helical" evidence="8">
    <location>
        <begin position="411"/>
        <end position="436"/>
    </location>
</feature>
<dbReference type="Pfam" id="PF07690">
    <property type="entry name" value="MFS_1"/>
    <property type="match status" value="1"/>
</dbReference>
<sequence length="992" mass="109141">MADDEMRPLLARQIESSSSSTNEAVVASSNIKAATAHAALVEAASLEHHLTFSEAVKLYPAAIGWSAFVSLGVVMLAFDPQLLGNLYAIPQFQQDFGYEYHGSNTIGAAWQTGLSMGNPVGQVVGALFAAYPMDLYGRKLTFTTCVALTAAIVFIQFFARSLPVLLVGELLGGLVLGTYVVIAPAYASEVCPTALRGHLTSYVNLCFVAGQLLANGVTAGTSKLENHWAYSLPFALQWFWILVILPGLLFVPESPWWLVRKERMKDAERSLRRLASDNVDISASLSFIAETDRLEQELEAGSTYRDCIKGANLRRTEISVGVYCTQIFSGIYLINYGTYFFRQAGLPTDAAFDMAIGFLAIGFLGTVISWYFLIHYGRRTIYITGLATLAILQLLIGILDCIPGRPSGVMWAESILMLVWNFAYDLSVGPICFVLISEVSATRVRSKTIALATAAQAFFGIIMTVAIPTIDNRNQQPHQSATQAVIPAEKSIEQSENPTHTDAKPSAADPTPEEWDCRFTSQGEAWHKKFDQILLRKVDRRLMPTLVIMYLLNFLDRSNLAQARQGTLEVDLGMSGTDFNLGTSIFFVGYLLMQLPSNLLLTRVRPSFYLALSCCLWGVVSTCNAAAHSFTHLIVIRFFLGFVEAPFFPGAVFLMSSWYTRAELTRRIAYLYAGNALANMFGGLLGAAILGNLEGDLGIAGWRWLFIIEGVIAIAFALVAMWILPDYPHTTKWLTEEERAYAAWRLIEDIQEADTYGEQSMWDGVKMAVRDYRLYVFVLMQHVSLVTQTFQYFFPSIVGTLGYGKVTTLWLTAPAWAATFLISLCVTWSSAKTKDRSIHICCLTLLSAIGNAIATGSSVVGVRYFAMFLMPMGAISAYQIIVSWVANSFPRPVVKRSACIAISNMIGNTATIYGSYMYPSSTGPQYVPGGSANAIMCLVVGALALALRYLHIWENKKLARVEQEAAKAVEGGGKVSVDLTQERRAAGFRYIY</sequence>
<keyword evidence="6 8" id="KW-0472">Membrane</keyword>
<dbReference type="InterPro" id="IPR005829">
    <property type="entry name" value="Sugar_transporter_CS"/>
</dbReference>
<feature type="transmembrane region" description="Helical" evidence="8">
    <location>
        <begin position="581"/>
        <end position="601"/>
    </location>
</feature>
<feature type="transmembrane region" description="Helical" evidence="8">
    <location>
        <begin position="702"/>
        <end position="724"/>
    </location>
</feature>
<evidence type="ECO:0000256" key="4">
    <source>
        <dbReference type="ARBA" id="ARBA00022692"/>
    </source>
</evidence>
<gene>
    <name evidence="10" type="ORF">Cob_v011680</name>
</gene>
<organism evidence="10 11">
    <name type="scientific">Colletotrichum orbiculare (strain 104-T / ATCC 96160 / CBS 514.97 / LARS 414 / MAFF 240422)</name>
    <name type="common">Cucumber anthracnose fungus</name>
    <name type="synonym">Colletotrichum lagenarium</name>
    <dbReference type="NCBI Taxonomy" id="1213857"/>
    <lineage>
        <taxon>Eukaryota</taxon>
        <taxon>Fungi</taxon>
        <taxon>Dikarya</taxon>
        <taxon>Ascomycota</taxon>
        <taxon>Pezizomycotina</taxon>
        <taxon>Sordariomycetes</taxon>
        <taxon>Hypocreomycetidae</taxon>
        <taxon>Glomerellales</taxon>
        <taxon>Glomerellaceae</taxon>
        <taxon>Colletotrichum</taxon>
        <taxon>Colletotrichum orbiculare species complex</taxon>
    </lineage>
</organism>
<evidence type="ECO:0000256" key="5">
    <source>
        <dbReference type="ARBA" id="ARBA00022989"/>
    </source>
</evidence>
<protein>
    <submittedName>
        <fullName evidence="10">Maltose permease MAL31</fullName>
    </submittedName>
</protein>
<evidence type="ECO:0000313" key="10">
    <source>
        <dbReference type="EMBL" id="TDZ15398.1"/>
    </source>
</evidence>
<keyword evidence="3" id="KW-0813">Transport</keyword>
<feature type="region of interest" description="Disordered" evidence="7">
    <location>
        <begin position="493"/>
        <end position="515"/>
    </location>
</feature>
<dbReference type="PANTHER" id="PTHR43791:SF20">
    <property type="entry name" value="TRANSPORTER, PUTATIVE (AFU_ORTHOLOGUE AFUA_3G14670)-RELATED"/>
    <property type="match status" value="1"/>
</dbReference>
<dbReference type="Proteomes" id="UP000014480">
    <property type="component" value="Unassembled WGS sequence"/>
</dbReference>
<feature type="transmembrane region" description="Helical" evidence="8">
    <location>
        <begin position="318"/>
        <end position="334"/>
    </location>
</feature>
<keyword evidence="11" id="KW-1185">Reference proteome</keyword>
<feature type="transmembrane region" description="Helical" evidence="8">
    <location>
        <begin position="58"/>
        <end position="78"/>
    </location>
</feature>
<evidence type="ECO:0000313" key="11">
    <source>
        <dbReference type="Proteomes" id="UP000014480"/>
    </source>
</evidence>